<evidence type="ECO:0000259" key="1">
    <source>
        <dbReference type="Pfam" id="PF24024"/>
    </source>
</evidence>
<dbReference type="EMBL" id="RXLQ01000008">
    <property type="protein sequence ID" value="RSZ57803.1"/>
    <property type="molecule type" value="Genomic_DNA"/>
</dbReference>
<evidence type="ECO:0000313" key="3">
    <source>
        <dbReference type="Proteomes" id="UP000278085"/>
    </source>
</evidence>
<feature type="domain" description="DUF7336" evidence="1">
    <location>
        <begin position="4"/>
        <end position="77"/>
    </location>
</feature>
<name>A0A430HJV8_9BURK</name>
<dbReference type="RefSeq" id="WP_126075016.1">
    <property type="nucleotide sequence ID" value="NZ_CP051166.1"/>
</dbReference>
<reference evidence="2 3" key="1">
    <citation type="submission" date="2018-12" db="EMBL/GenBank/DDBJ databases">
        <authorList>
            <person name="Yang E."/>
        </authorList>
    </citation>
    <scope>NUCLEOTIDE SEQUENCE [LARGE SCALE GENOMIC DNA]</scope>
    <source>
        <strain evidence="2 3">SOD</strain>
    </source>
</reference>
<dbReference type="AlphaFoldDB" id="A0A430HJV8"/>
<keyword evidence="3" id="KW-1185">Reference proteome</keyword>
<gene>
    <name evidence="2" type="ORF">EJB06_15845</name>
</gene>
<dbReference type="GO" id="GO:0016301">
    <property type="term" value="F:kinase activity"/>
    <property type="evidence" value="ECO:0007669"/>
    <property type="project" value="UniProtKB-KW"/>
</dbReference>
<evidence type="ECO:0000313" key="2">
    <source>
        <dbReference type="EMBL" id="RSZ57803.1"/>
    </source>
</evidence>
<sequence>MASVYLLEHLHILNDGEESAKALGIYSTREAAVTAVERYRRLPGFCNLPHFTAHEDGGSPEGFNIDEYELDQDCWQDGYVTVS</sequence>
<keyword evidence="2" id="KW-0418">Kinase</keyword>
<comment type="caution">
    <text evidence="2">The sequence shown here is derived from an EMBL/GenBank/DDBJ whole genome shotgun (WGS) entry which is preliminary data.</text>
</comment>
<dbReference type="InterPro" id="IPR055760">
    <property type="entry name" value="DUF7336"/>
</dbReference>
<dbReference type="Proteomes" id="UP000278085">
    <property type="component" value="Unassembled WGS sequence"/>
</dbReference>
<keyword evidence="2" id="KW-0808">Transferase</keyword>
<proteinExistence type="predicted"/>
<protein>
    <submittedName>
        <fullName evidence="2">Serine kinase</fullName>
    </submittedName>
</protein>
<dbReference type="OrthoDB" id="1453790at2"/>
<organism evidence="2 3">
    <name type="scientific">Massilia atriviolacea</name>
    <dbReference type="NCBI Taxonomy" id="2495579"/>
    <lineage>
        <taxon>Bacteria</taxon>
        <taxon>Pseudomonadati</taxon>
        <taxon>Pseudomonadota</taxon>
        <taxon>Betaproteobacteria</taxon>
        <taxon>Burkholderiales</taxon>
        <taxon>Oxalobacteraceae</taxon>
        <taxon>Telluria group</taxon>
        <taxon>Massilia</taxon>
    </lineage>
</organism>
<accession>A0A430HJV8</accession>
<dbReference type="Pfam" id="PF24024">
    <property type="entry name" value="DUF7336"/>
    <property type="match status" value="1"/>
</dbReference>